<evidence type="ECO:0000313" key="3">
    <source>
        <dbReference type="EMBL" id="CAI6068190.1"/>
    </source>
</evidence>
<evidence type="ECO:0000313" key="4">
    <source>
        <dbReference type="Proteomes" id="UP001160390"/>
    </source>
</evidence>
<dbReference type="EMBL" id="CABFNP030000633">
    <property type="protein sequence ID" value="CAI6068190.1"/>
    <property type="molecule type" value="Genomic_DNA"/>
</dbReference>
<reference evidence="3" key="1">
    <citation type="submission" date="2023-01" db="EMBL/GenBank/DDBJ databases">
        <authorList>
            <person name="Piombo E."/>
        </authorList>
    </citation>
    <scope>NUCLEOTIDE SEQUENCE</scope>
</reference>
<evidence type="ECO:0000256" key="2">
    <source>
        <dbReference type="SAM" id="MobiDB-lite"/>
    </source>
</evidence>
<feature type="region of interest" description="Disordered" evidence="2">
    <location>
        <begin position="1"/>
        <end position="27"/>
    </location>
</feature>
<feature type="coiled-coil region" evidence="1">
    <location>
        <begin position="192"/>
        <end position="272"/>
    </location>
</feature>
<keyword evidence="4" id="KW-1185">Reference proteome</keyword>
<organism evidence="3 4">
    <name type="scientific">Clonostachys chloroleuca</name>
    <dbReference type="NCBI Taxonomy" id="1926264"/>
    <lineage>
        <taxon>Eukaryota</taxon>
        <taxon>Fungi</taxon>
        <taxon>Dikarya</taxon>
        <taxon>Ascomycota</taxon>
        <taxon>Pezizomycotina</taxon>
        <taxon>Sordariomycetes</taxon>
        <taxon>Hypocreomycetidae</taxon>
        <taxon>Hypocreales</taxon>
        <taxon>Bionectriaceae</taxon>
        <taxon>Clonostachys</taxon>
    </lineage>
</organism>
<accession>A0AA35PXR7</accession>
<name>A0AA35PXR7_9HYPO</name>
<proteinExistence type="predicted"/>
<comment type="caution">
    <text evidence="3">The sequence shown here is derived from an EMBL/GenBank/DDBJ whole genome shotgun (WGS) entry which is preliminary data.</text>
</comment>
<feature type="coiled-coil region" evidence="1">
    <location>
        <begin position="132"/>
        <end position="166"/>
    </location>
</feature>
<sequence length="307" mass="35354">MAAAKQESALAMKPGSSEMQTPRPPTIICTPPPIDTIARTNATKVELGGENDSMDRDLWVAAMTLTNCRQERLSLVRKLEEQTAARLSDQTEFNKKFTDMNSKCHEVGTQYNALYDAYRSIYRNYHGLQEHCAALSADLEEQRSLVKALEIQIQRANEEVATAQDWKSQELQVREKTIKELKEKIDYNEATLSEFKECMEEFTNKLDKLDTERDELETERDTLAIKNEKATSLIDHLKKDRLEMAEFHTHAVEGLESEIQELKVTLDKVKTELFPRYPNMHDNLDNIKEVLEEDGETRKSKKRKGRA</sequence>
<protein>
    <submittedName>
        <fullName evidence="3">Uncharacterized protein</fullName>
    </submittedName>
</protein>
<dbReference type="Gene3D" id="1.10.287.1490">
    <property type="match status" value="1"/>
</dbReference>
<dbReference type="AlphaFoldDB" id="A0AA35PXR7"/>
<gene>
    <name evidence="3" type="ORF">CCHLO57077_00017753</name>
</gene>
<dbReference type="Proteomes" id="UP001160390">
    <property type="component" value="Unassembled WGS sequence"/>
</dbReference>
<keyword evidence="1" id="KW-0175">Coiled coil</keyword>
<evidence type="ECO:0000256" key="1">
    <source>
        <dbReference type="SAM" id="Coils"/>
    </source>
</evidence>